<keyword evidence="9 12" id="KW-0472">Membrane</keyword>
<dbReference type="EMBL" id="JBCGBO010000003">
    <property type="protein sequence ID" value="KAK9213827.1"/>
    <property type="molecule type" value="Genomic_DNA"/>
</dbReference>
<dbReference type="Pfam" id="PF00560">
    <property type="entry name" value="LRR_1"/>
    <property type="match status" value="4"/>
</dbReference>
<evidence type="ECO:0000256" key="8">
    <source>
        <dbReference type="ARBA" id="ARBA00022989"/>
    </source>
</evidence>
<evidence type="ECO:0000256" key="7">
    <source>
        <dbReference type="ARBA" id="ARBA00022737"/>
    </source>
</evidence>
<evidence type="ECO:0000256" key="2">
    <source>
        <dbReference type="ARBA" id="ARBA00009592"/>
    </source>
</evidence>
<comment type="caution">
    <text evidence="14">The sequence shown here is derived from an EMBL/GenBank/DDBJ whole genome shotgun (WGS) entry which is preliminary data.</text>
</comment>
<accession>A0AAP0QWL5</accession>
<dbReference type="FunFam" id="3.80.10.10:FF:000095">
    <property type="entry name" value="LRR receptor-like serine/threonine-protein kinase GSO1"/>
    <property type="match status" value="1"/>
</dbReference>
<feature type="transmembrane region" description="Helical" evidence="12">
    <location>
        <begin position="746"/>
        <end position="772"/>
    </location>
</feature>
<dbReference type="PANTHER" id="PTHR48061">
    <property type="entry name" value="LEUCINE-RICH REPEAT RECEPTOR PROTEIN KINASE EMS1-LIKE-RELATED"/>
    <property type="match status" value="1"/>
</dbReference>
<dbReference type="InterPro" id="IPR001611">
    <property type="entry name" value="Leu-rich_rpt"/>
</dbReference>
<reference evidence="14 15" key="1">
    <citation type="submission" date="2024-05" db="EMBL/GenBank/DDBJ databases">
        <title>Haplotype-resolved chromosome-level genome assembly of Huyou (Citrus changshanensis).</title>
        <authorList>
            <person name="Miao C."/>
            <person name="Chen W."/>
            <person name="Wu Y."/>
            <person name="Wang L."/>
            <person name="Zhao S."/>
            <person name="Grierson D."/>
            <person name="Xu C."/>
            <person name="Chen K."/>
        </authorList>
    </citation>
    <scope>NUCLEOTIDE SEQUENCE [LARGE SCALE GENOMIC DNA]</scope>
    <source>
        <strain evidence="14">01-14</strain>
        <tissue evidence="14">Leaf</tissue>
    </source>
</reference>
<evidence type="ECO:0000313" key="14">
    <source>
        <dbReference type="EMBL" id="KAK9213827.1"/>
    </source>
</evidence>
<organism evidence="14 15">
    <name type="scientific">Citrus x changshan-huyou</name>
    <dbReference type="NCBI Taxonomy" id="2935761"/>
    <lineage>
        <taxon>Eukaryota</taxon>
        <taxon>Viridiplantae</taxon>
        <taxon>Streptophyta</taxon>
        <taxon>Embryophyta</taxon>
        <taxon>Tracheophyta</taxon>
        <taxon>Spermatophyta</taxon>
        <taxon>Magnoliopsida</taxon>
        <taxon>eudicotyledons</taxon>
        <taxon>Gunneridae</taxon>
        <taxon>Pentapetalae</taxon>
        <taxon>rosids</taxon>
        <taxon>malvids</taxon>
        <taxon>Sapindales</taxon>
        <taxon>Rutaceae</taxon>
        <taxon>Aurantioideae</taxon>
        <taxon>Citrus</taxon>
    </lineage>
</organism>
<dbReference type="InterPro" id="IPR013210">
    <property type="entry name" value="LRR_N_plant-typ"/>
</dbReference>
<protein>
    <recommendedName>
        <fullName evidence="13">Leucine-rich repeat-containing N-terminal plant-type domain-containing protein</fullName>
    </recommendedName>
</protein>
<evidence type="ECO:0000256" key="9">
    <source>
        <dbReference type="ARBA" id="ARBA00023136"/>
    </source>
</evidence>
<evidence type="ECO:0000259" key="13">
    <source>
        <dbReference type="Pfam" id="PF08263"/>
    </source>
</evidence>
<dbReference type="InterPro" id="IPR046956">
    <property type="entry name" value="RLP23-like"/>
</dbReference>
<evidence type="ECO:0000256" key="6">
    <source>
        <dbReference type="ARBA" id="ARBA00022729"/>
    </source>
</evidence>
<dbReference type="PRINTS" id="PR00019">
    <property type="entry name" value="LEURICHRPT"/>
</dbReference>
<keyword evidence="6" id="KW-0732">Signal</keyword>
<dbReference type="GO" id="GO:0005886">
    <property type="term" value="C:plasma membrane"/>
    <property type="evidence" value="ECO:0007669"/>
    <property type="project" value="UniProtKB-SubCell"/>
</dbReference>
<dbReference type="Pfam" id="PF13855">
    <property type="entry name" value="LRR_8"/>
    <property type="match status" value="2"/>
</dbReference>
<dbReference type="FunFam" id="3.80.10.10:FF:000111">
    <property type="entry name" value="LRR receptor-like serine/threonine-protein kinase ERECTA"/>
    <property type="match status" value="1"/>
</dbReference>
<evidence type="ECO:0000256" key="11">
    <source>
        <dbReference type="ARBA" id="ARBA00023180"/>
    </source>
</evidence>
<feature type="domain" description="Leucine-rich repeat-containing N-terminal plant-type" evidence="13">
    <location>
        <begin position="78"/>
        <end position="133"/>
    </location>
</feature>
<dbReference type="PANTHER" id="PTHR48061:SF12">
    <property type="entry name" value="DISEASE RESISTANCE LIKE PROTEIN"/>
    <property type="match status" value="1"/>
</dbReference>
<dbReference type="SMART" id="SM00369">
    <property type="entry name" value="LRR_TYP"/>
    <property type="match status" value="7"/>
</dbReference>
<keyword evidence="8 12" id="KW-1133">Transmembrane helix</keyword>
<comment type="similarity">
    <text evidence="2">Belongs to the RLP family.</text>
</comment>
<evidence type="ECO:0000256" key="3">
    <source>
        <dbReference type="ARBA" id="ARBA00022475"/>
    </source>
</evidence>
<evidence type="ECO:0000256" key="10">
    <source>
        <dbReference type="ARBA" id="ARBA00023170"/>
    </source>
</evidence>
<evidence type="ECO:0000256" key="1">
    <source>
        <dbReference type="ARBA" id="ARBA00004251"/>
    </source>
</evidence>
<dbReference type="Pfam" id="PF08263">
    <property type="entry name" value="LRRNT_2"/>
    <property type="match status" value="1"/>
</dbReference>
<evidence type="ECO:0000313" key="15">
    <source>
        <dbReference type="Proteomes" id="UP001428341"/>
    </source>
</evidence>
<dbReference type="Gene3D" id="3.80.10.10">
    <property type="entry name" value="Ribonuclease Inhibitor"/>
    <property type="match status" value="4"/>
</dbReference>
<keyword evidence="11" id="KW-0325">Glycoprotein</keyword>
<dbReference type="InterPro" id="IPR032675">
    <property type="entry name" value="LRR_dom_sf"/>
</dbReference>
<dbReference type="InterPro" id="IPR003591">
    <property type="entry name" value="Leu-rich_rpt_typical-subtyp"/>
</dbReference>
<keyword evidence="10" id="KW-0675">Receptor</keyword>
<comment type="subcellular location">
    <subcellularLocation>
        <location evidence="1">Cell membrane</location>
        <topology evidence="1">Single-pass type I membrane protein</topology>
    </subcellularLocation>
</comment>
<keyword evidence="4" id="KW-0433">Leucine-rich repeat</keyword>
<gene>
    <name evidence="14" type="ORF">WN944_005812</name>
</gene>
<name>A0AAP0QWL5_9ROSI</name>
<dbReference type="Proteomes" id="UP001428341">
    <property type="component" value="Unassembled WGS sequence"/>
</dbReference>
<dbReference type="SUPFAM" id="SSF52058">
    <property type="entry name" value="L domain-like"/>
    <property type="match status" value="2"/>
</dbReference>
<evidence type="ECO:0000256" key="12">
    <source>
        <dbReference type="SAM" id="Phobius"/>
    </source>
</evidence>
<evidence type="ECO:0000256" key="4">
    <source>
        <dbReference type="ARBA" id="ARBA00022614"/>
    </source>
</evidence>
<evidence type="ECO:0000256" key="5">
    <source>
        <dbReference type="ARBA" id="ARBA00022692"/>
    </source>
</evidence>
<dbReference type="AlphaFoldDB" id="A0AAP0QWL5"/>
<keyword evidence="7" id="KW-0677">Repeat</keyword>
<proteinExistence type="inferred from homology"/>
<keyword evidence="3" id="KW-1003">Cell membrane</keyword>
<sequence length="790" mass="88955">MYIKYSHSKLEEKGKFTHCHWKIKLCDDSKLPVKANQLRYLWLFTLMIPNLQFACFLIFIDFTNATFTASSSMLPLCHDDERSALLQFKESLIINETYTSYPWINEPCRPKAKSWKPEEVNIDCCSWDGVECNEKTGHVIKLDLFSSCLQGSINSSSSLFKLIHLEWLNLAFNNFSSSQIPPKIINLSRLSHLSLSNSFFSGQIPSEILELSNLVSLDLSRHFLLDALPHQVLELGKPSLSNLVEKLSKLKELHLDGVRINSSIPYNLTNLSSLTFLSLSSCQLQGLRSCNLFEFPNFLKQQKHLKALDLSSNKLHGNIPKWLFNPSMQNFCYLNLSKNSLTGFDQHPSVFPWSSDSFTLDLSSNFHQGPIPAPPTKTTHYLVSKNNLTGEIPSWICNLSSLYILDLSDNNLSGELPRCLGNFSGELSVLDLQGNNFFGTIPDTFMNGSNLEMIDLSHNLLQGRIPKSLANCAVLEILDLGNNQINDTFPAWLASLSELNILILQSNNFHSEIKVPEIECGFPKLRIVDLSNNSFTGNLPSKYFQCWNAMKFVNASQLRYMQNFLSSYFSFDFYGYFPHYDYSLTMSNKGQMLSYNKIPYILTAVILSSNRFHGEIPTSIANLKGLQVLSLANNNLEGHIPSCFGDLTKLESLDLSNNSFSGQIPQQLTGLTFLEFFNVSHNNLTGPIPEANQFPTFDNSSFDGNSGLCGKPLFKECENSEAPANEDQIEGSKALFSGAFDWEIVMIGYAGGVVAGLVLGFNFSTGIVGWFLEKLGMQQKTRRKKRRRRN</sequence>
<feature type="transmembrane region" description="Helical" evidence="12">
    <location>
        <begin position="40"/>
        <end position="60"/>
    </location>
</feature>
<keyword evidence="5 12" id="KW-0812">Transmembrane</keyword>
<keyword evidence="15" id="KW-1185">Reference proteome</keyword>